<gene>
    <name evidence="2" type="ORF">SAMN05444168_0611</name>
</gene>
<reference evidence="2 3" key="1">
    <citation type="submission" date="2016-11" db="EMBL/GenBank/DDBJ databases">
        <authorList>
            <person name="Jaros S."/>
            <person name="Januszkiewicz K."/>
            <person name="Wedrychowicz H."/>
        </authorList>
    </citation>
    <scope>NUCLEOTIDE SEQUENCE [LARGE SCALE GENOMIC DNA]</scope>
    <source>
        <strain evidence="2 3">GAS86</strain>
    </source>
</reference>
<feature type="signal peptide" evidence="1">
    <location>
        <begin position="1"/>
        <end position="20"/>
    </location>
</feature>
<sequence>MRKSIFLTFMLCLRVSAANAQVQSLPSEDSLCREGEDIYFSCPLENGKTISVCAKNNVSPNQGYVRYEYGNKESSFNYPLENMPPGDRFAISDVSEGSIHGLHLKFTRGMYTYVVSSVWPGELYVSKRGNIAFDKECQASRYKSFSNKIFDGIRQVAPSKVDFH</sequence>
<dbReference type="OrthoDB" id="8997932at2"/>
<feature type="chain" id="PRO_5012952436" evidence="1">
    <location>
        <begin position="21"/>
        <end position="164"/>
    </location>
</feature>
<dbReference type="RefSeq" id="WP_074262927.1">
    <property type="nucleotide sequence ID" value="NZ_FSRM01000001.1"/>
</dbReference>
<organism evidence="2 3">
    <name type="scientific">Paraburkholderia phenazinium</name>
    <dbReference type="NCBI Taxonomy" id="60549"/>
    <lineage>
        <taxon>Bacteria</taxon>
        <taxon>Pseudomonadati</taxon>
        <taxon>Pseudomonadota</taxon>
        <taxon>Betaproteobacteria</taxon>
        <taxon>Burkholderiales</taxon>
        <taxon>Burkholderiaceae</taxon>
        <taxon>Paraburkholderia</taxon>
    </lineage>
</organism>
<evidence type="ECO:0000313" key="2">
    <source>
        <dbReference type="EMBL" id="SIN82114.1"/>
    </source>
</evidence>
<evidence type="ECO:0000256" key="1">
    <source>
        <dbReference type="SAM" id="SignalP"/>
    </source>
</evidence>
<dbReference type="EMBL" id="FSRM01000001">
    <property type="protein sequence ID" value="SIN82114.1"/>
    <property type="molecule type" value="Genomic_DNA"/>
</dbReference>
<name>A0A1N6EGE7_9BURK</name>
<keyword evidence="1" id="KW-0732">Signal</keyword>
<dbReference type="Proteomes" id="UP000184693">
    <property type="component" value="Unassembled WGS sequence"/>
</dbReference>
<proteinExistence type="predicted"/>
<evidence type="ECO:0000313" key="3">
    <source>
        <dbReference type="Proteomes" id="UP000184693"/>
    </source>
</evidence>
<accession>A0A1N6EGE7</accession>
<protein>
    <submittedName>
        <fullName evidence="2">Uncharacterized protein</fullName>
    </submittedName>
</protein>
<dbReference type="AlphaFoldDB" id="A0A1N6EGE7"/>